<dbReference type="NCBIfam" id="NF038403">
    <property type="entry name" value="perm_prefix_1"/>
    <property type="match status" value="1"/>
</dbReference>
<feature type="transmembrane region" description="Helical" evidence="1">
    <location>
        <begin position="82"/>
        <end position="104"/>
    </location>
</feature>
<keyword evidence="1" id="KW-0472">Membrane</keyword>
<dbReference type="Proteomes" id="UP000315700">
    <property type="component" value="Chromosome"/>
</dbReference>
<protein>
    <recommendedName>
        <fullName evidence="4">DUF1598 domain-containing protein</fullName>
    </recommendedName>
</protein>
<dbReference type="InterPro" id="IPR047928">
    <property type="entry name" value="Perm_prefix_1"/>
</dbReference>
<keyword evidence="1" id="KW-1133">Transmembrane helix</keyword>
<sequence>MAEHEFERFLGVLSRLLKLSSKETAAVADEICDHLEERYSELIGRGVSRDDAVKRALDEFDDAGEFAAKLNQLVRQRTRRRIMTGALTTAAASALAILITTAFWPDQRLAGNGVAQTAAVQQSQPPATPDDIVYIDEGQFLPDWLRKRVEDDLKPQSITELKRFLQEFTGRIVGVDYTELKSLGLDPKVEISPTPAGAPLYVVLDRALQNVGGEDLDWLIDPDDGMLKITGREKVATIKFPLTVDVSPLLSRGLDMDGVIDLLQSQTTGPWHAVDGEGGVMTPLGSRITIMASRRIHLECQAVLAALAAKGKMVALSEPFSTKSIGEALKKEVSCDFQKTPLREALVDFTRQTGQHFVFDHRALQDAGIGLDGPVTLSIRKAPLGTALKLLWLAVAEEQGVEPKVVSKDGLLSVTSDEAEPMQQVYVLDVSDLVSQDDLPQLISLIFHATPGPWHDIDGDGGTIKEIPDARIIVRQDRRNLDQLVKLLDDHRAVAKQAVPVPAHDPNAIEVRYYRMTESQAQTLMSIIPKYVAANSWSVQFEDGSLPSMDTIAIPGVQGGGFFQVGGVPGEPQVVLGPKVMLVIRQTRKVHREIEKFLKDLSRKSGASFFDPVDGVNGGAGSLDGSGGGGLN</sequence>
<evidence type="ECO:0000313" key="2">
    <source>
        <dbReference type="EMBL" id="QDT55188.1"/>
    </source>
</evidence>
<dbReference type="EMBL" id="CP036271">
    <property type="protein sequence ID" value="QDT55188.1"/>
    <property type="molecule type" value="Genomic_DNA"/>
</dbReference>
<dbReference type="RefSeq" id="WP_145030967.1">
    <property type="nucleotide sequence ID" value="NZ_CP036271.1"/>
</dbReference>
<evidence type="ECO:0000256" key="1">
    <source>
        <dbReference type="SAM" id="Phobius"/>
    </source>
</evidence>
<dbReference type="OrthoDB" id="291644at2"/>
<organism evidence="2 3">
    <name type="scientific">Caulifigura coniformis</name>
    <dbReference type="NCBI Taxonomy" id="2527983"/>
    <lineage>
        <taxon>Bacteria</taxon>
        <taxon>Pseudomonadati</taxon>
        <taxon>Planctomycetota</taxon>
        <taxon>Planctomycetia</taxon>
        <taxon>Planctomycetales</taxon>
        <taxon>Planctomycetaceae</taxon>
        <taxon>Caulifigura</taxon>
    </lineage>
</organism>
<evidence type="ECO:0000313" key="3">
    <source>
        <dbReference type="Proteomes" id="UP000315700"/>
    </source>
</evidence>
<reference evidence="2 3" key="1">
    <citation type="submission" date="2019-02" db="EMBL/GenBank/DDBJ databases">
        <title>Deep-cultivation of Planctomycetes and their phenomic and genomic characterization uncovers novel biology.</title>
        <authorList>
            <person name="Wiegand S."/>
            <person name="Jogler M."/>
            <person name="Boedeker C."/>
            <person name="Pinto D."/>
            <person name="Vollmers J."/>
            <person name="Rivas-Marin E."/>
            <person name="Kohn T."/>
            <person name="Peeters S.H."/>
            <person name="Heuer A."/>
            <person name="Rast P."/>
            <person name="Oberbeckmann S."/>
            <person name="Bunk B."/>
            <person name="Jeske O."/>
            <person name="Meyerdierks A."/>
            <person name="Storesund J.E."/>
            <person name="Kallscheuer N."/>
            <person name="Luecker S."/>
            <person name="Lage O.M."/>
            <person name="Pohl T."/>
            <person name="Merkel B.J."/>
            <person name="Hornburger P."/>
            <person name="Mueller R.-W."/>
            <person name="Bruemmer F."/>
            <person name="Labrenz M."/>
            <person name="Spormann A.M."/>
            <person name="Op den Camp H."/>
            <person name="Overmann J."/>
            <person name="Amann R."/>
            <person name="Jetten M.S.M."/>
            <person name="Mascher T."/>
            <person name="Medema M.H."/>
            <person name="Devos D.P."/>
            <person name="Kaster A.-K."/>
            <person name="Ovreas L."/>
            <person name="Rohde M."/>
            <person name="Galperin M.Y."/>
            <person name="Jogler C."/>
        </authorList>
    </citation>
    <scope>NUCLEOTIDE SEQUENCE [LARGE SCALE GENOMIC DNA]</scope>
    <source>
        <strain evidence="2 3">Pan44</strain>
    </source>
</reference>
<dbReference type="KEGG" id="ccos:Pan44_32300"/>
<gene>
    <name evidence="2" type="ORF">Pan44_32300</name>
</gene>
<evidence type="ECO:0008006" key="4">
    <source>
        <dbReference type="Google" id="ProtNLM"/>
    </source>
</evidence>
<keyword evidence="3" id="KW-1185">Reference proteome</keyword>
<accession>A0A517SGD9</accession>
<keyword evidence="1" id="KW-0812">Transmembrane</keyword>
<dbReference type="InParanoid" id="A0A517SGD9"/>
<name>A0A517SGD9_9PLAN</name>
<dbReference type="AlphaFoldDB" id="A0A517SGD9"/>
<proteinExistence type="predicted"/>